<keyword evidence="7" id="KW-0732">Signal</keyword>
<dbReference type="EMBL" id="DXBU01000168">
    <property type="protein sequence ID" value="HIZ23586.1"/>
    <property type="molecule type" value="Genomic_DNA"/>
</dbReference>
<dbReference type="AlphaFoldDB" id="A0A9D2DUG8"/>
<dbReference type="PROSITE" id="PS51257">
    <property type="entry name" value="PROKAR_LIPOPROTEIN"/>
    <property type="match status" value="1"/>
</dbReference>
<dbReference type="GO" id="GO:0016787">
    <property type="term" value="F:hydrolase activity"/>
    <property type="evidence" value="ECO:0007669"/>
    <property type="project" value="UniProtKB-KW"/>
</dbReference>
<accession>A0A9D2DUG8</accession>
<dbReference type="GO" id="GO:0004521">
    <property type="term" value="F:RNA endonuclease activity"/>
    <property type="evidence" value="ECO:0007669"/>
    <property type="project" value="InterPro"/>
</dbReference>
<evidence type="ECO:0000256" key="3">
    <source>
        <dbReference type="ARBA" id="ARBA00022214"/>
    </source>
</evidence>
<dbReference type="PRINTS" id="PR00117">
    <property type="entry name" value="BARNASE"/>
</dbReference>
<keyword evidence="4" id="KW-0964">Secreted</keyword>
<reference evidence="8" key="1">
    <citation type="journal article" date="2021" name="PeerJ">
        <title>Extensive microbial diversity within the chicken gut microbiome revealed by metagenomics and culture.</title>
        <authorList>
            <person name="Gilroy R."/>
            <person name="Ravi A."/>
            <person name="Getino M."/>
            <person name="Pursley I."/>
            <person name="Horton D.L."/>
            <person name="Alikhan N.F."/>
            <person name="Baker D."/>
            <person name="Gharbi K."/>
            <person name="Hall N."/>
            <person name="Watson M."/>
            <person name="Adriaenssens E.M."/>
            <person name="Foster-Nyarko E."/>
            <person name="Jarju S."/>
            <person name="Secka A."/>
            <person name="Antonio M."/>
            <person name="Oren A."/>
            <person name="Chaudhuri R.R."/>
            <person name="La Ragione R."/>
            <person name="Hildebrand F."/>
            <person name="Pallen M.J."/>
        </authorList>
    </citation>
    <scope>NUCLEOTIDE SEQUENCE</scope>
    <source>
        <strain evidence="8">14324</strain>
    </source>
</reference>
<evidence type="ECO:0000313" key="9">
    <source>
        <dbReference type="Proteomes" id="UP000824041"/>
    </source>
</evidence>
<dbReference type="InterPro" id="IPR000026">
    <property type="entry name" value="N1-like"/>
</dbReference>
<evidence type="ECO:0000256" key="4">
    <source>
        <dbReference type="ARBA" id="ARBA00022525"/>
    </source>
</evidence>
<comment type="similarity">
    <text evidence="2">Belongs to the ribonuclease N1/T1 family.</text>
</comment>
<evidence type="ECO:0000256" key="6">
    <source>
        <dbReference type="ARBA" id="ARBA00022801"/>
    </source>
</evidence>
<proteinExistence type="inferred from homology"/>
<sequence>MKKMKVFALAGIMTMGLALAGCGDTKDAEEQEAQAAEEDAFAEELTPLTEEEIEEMEGADYSADDEMTVMSESEMDALGDIQEEEETDEEAEGVTVDEDGTYTSMEEVAVYLHTYGHLPSNYITTEEAKKLGYDESQVNLGQVAPGKSIGGDVYENEEGMIPVEEGLSYYQCDIGSEEGERTDQRLVYSNEGDIYYTPDLFETFQLIY</sequence>
<evidence type="ECO:0000256" key="2">
    <source>
        <dbReference type="ARBA" id="ARBA00009006"/>
    </source>
</evidence>
<keyword evidence="5" id="KW-0540">Nuclease</keyword>
<protein>
    <recommendedName>
        <fullName evidence="3">Ribonuclease</fullName>
    </recommendedName>
</protein>
<dbReference type="Gene3D" id="3.10.450.30">
    <property type="entry name" value="Microbial ribonucleases"/>
    <property type="match status" value="1"/>
</dbReference>
<keyword evidence="6" id="KW-0378">Hydrolase</keyword>
<feature type="chain" id="PRO_5038615363" description="Ribonuclease" evidence="7">
    <location>
        <begin position="21"/>
        <end position="208"/>
    </location>
</feature>
<dbReference type="InterPro" id="IPR001887">
    <property type="entry name" value="Barnase"/>
</dbReference>
<feature type="signal peptide" evidence="7">
    <location>
        <begin position="1"/>
        <end position="20"/>
    </location>
</feature>
<dbReference type="GO" id="GO:0005576">
    <property type="term" value="C:extracellular region"/>
    <property type="evidence" value="ECO:0007669"/>
    <property type="project" value="UniProtKB-SubCell"/>
</dbReference>
<evidence type="ECO:0000313" key="8">
    <source>
        <dbReference type="EMBL" id="HIZ23586.1"/>
    </source>
</evidence>
<organism evidence="8 9">
    <name type="scientific">Candidatus Blautia faecigallinarum</name>
    <dbReference type="NCBI Taxonomy" id="2838488"/>
    <lineage>
        <taxon>Bacteria</taxon>
        <taxon>Bacillati</taxon>
        <taxon>Bacillota</taxon>
        <taxon>Clostridia</taxon>
        <taxon>Lachnospirales</taxon>
        <taxon>Lachnospiraceae</taxon>
        <taxon>Blautia</taxon>
    </lineage>
</organism>
<comment type="subcellular location">
    <subcellularLocation>
        <location evidence="1">Secreted</location>
    </subcellularLocation>
</comment>
<evidence type="ECO:0000256" key="1">
    <source>
        <dbReference type="ARBA" id="ARBA00004613"/>
    </source>
</evidence>
<dbReference type="InterPro" id="IPR016191">
    <property type="entry name" value="Ribonuclease/ribotoxin"/>
</dbReference>
<gene>
    <name evidence="8" type="ORF">IAA21_12485</name>
</gene>
<name>A0A9D2DUG8_9FIRM</name>
<evidence type="ECO:0000256" key="7">
    <source>
        <dbReference type="SAM" id="SignalP"/>
    </source>
</evidence>
<dbReference type="Pfam" id="PF00545">
    <property type="entry name" value="Ribonuclease"/>
    <property type="match status" value="1"/>
</dbReference>
<comment type="caution">
    <text evidence="8">The sequence shown here is derived from an EMBL/GenBank/DDBJ whole genome shotgun (WGS) entry which is preliminary data.</text>
</comment>
<dbReference type="Proteomes" id="UP000824041">
    <property type="component" value="Unassembled WGS sequence"/>
</dbReference>
<dbReference type="SUPFAM" id="SSF53933">
    <property type="entry name" value="Microbial ribonucleases"/>
    <property type="match status" value="1"/>
</dbReference>
<dbReference type="GO" id="GO:0003723">
    <property type="term" value="F:RNA binding"/>
    <property type="evidence" value="ECO:0007669"/>
    <property type="project" value="InterPro"/>
</dbReference>
<evidence type="ECO:0000256" key="5">
    <source>
        <dbReference type="ARBA" id="ARBA00022722"/>
    </source>
</evidence>
<reference evidence="8" key="2">
    <citation type="submission" date="2021-04" db="EMBL/GenBank/DDBJ databases">
        <authorList>
            <person name="Gilroy R."/>
        </authorList>
    </citation>
    <scope>NUCLEOTIDE SEQUENCE</scope>
    <source>
        <strain evidence="8">14324</strain>
    </source>
</reference>